<evidence type="ECO:0000313" key="3">
    <source>
        <dbReference type="Proteomes" id="UP001611251"/>
    </source>
</evidence>
<reference evidence="2 3" key="1">
    <citation type="submission" date="2024-08" db="EMBL/GenBank/DDBJ databases">
        <title>Pantoea ronii - a newly identified human opportunistic pathogen.</title>
        <authorList>
            <person name="Keidar-Friedman D."/>
            <person name="Sorek N."/>
            <person name="Leshin-Carmel D."/>
            <person name="Tsur A."/>
            <person name="Amsalem M."/>
            <person name="Tolkach D."/>
            <person name="Brosh-Nissimov T."/>
        </authorList>
    </citation>
    <scope>NUCLEOTIDE SEQUENCE [LARGE SCALE GENOMIC DNA]</scope>
    <source>
        <strain evidence="2 3">AA23256</strain>
    </source>
</reference>
<dbReference type="Proteomes" id="UP001611251">
    <property type="component" value="Unassembled WGS sequence"/>
</dbReference>
<name>A0ABW7PWR0_9GAMM</name>
<dbReference type="InterPro" id="IPR038713">
    <property type="entry name" value="Terminase_Gp1_N_sf"/>
</dbReference>
<dbReference type="Pfam" id="PF03592">
    <property type="entry name" value="Terminase_2"/>
    <property type="match status" value="1"/>
</dbReference>
<evidence type="ECO:0000313" key="2">
    <source>
        <dbReference type="EMBL" id="MFH8134204.1"/>
    </source>
</evidence>
<comment type="caution">
    <text evidence="2">The sequence shown here is derived from an EMBL/GenBank/DDBJ whole genome shotgun (WGS) entry which is preliminary data.</text>
</comment>
<feature type="compositionally biased region" description="Pro residues" evidence="1">
    <location>
        <begin position="325"/>
        <end position="334"/>
    </location>
</feature>
<feature type="region of interest" description="Disordered" evidence="1">
    <location>
        <begin position="62"/>
        <end position="81"/>
    </location>
</feature>
<sequence length="334" mass="37704">MNTPDEKAIERDYCDGVLSLQAITEKYGITVKALRYMADKKGWKRIKGAKKGQKNGAKKIFAPESDTAKNNHERSPFSEQHFLSKNSVSAKTENGFDPEEFGISEQQAIFAEYHAAGKSLVESYRLAGYQAEGNATYAAASRLLRNVKVSRAVRYLRERRQKRLSFAEDEIIHQLVSIASADPNALVQYRRVNCRHCWGEKFLYQWRDIDEYDRAAEKAYRSDKAEPEYGGIGFVANAIPNPDCPRCCGEGEGEVFIADTDTLEGRERYLYAGVKQTKFGLELQLANQEAARRDLLRYLALREGGKTSLPPVPEEDYQLHSLNPDEPPPGKPVL</sequence>
<dbReference type="RefSeq" id="WP_397213785.1">
    <property type="nucleotide sequence ID" value="NZ_JBGFSN010000004.1"/>
</dbReference>
<organism evidence="2 3">
    <name type="scientific">Pantoea osteomyelitidis</name>
    <dbReference type="NCBI Taxonomy" id="3230026"/>
    <lineage>
        <taxon>Bacteria</taxon>
        <taxon>Pseudomonadati</taxon>
        <taxon>Pseudomonadota</taxon>
        <taxon>Gammaproteobacteria</taxon>
        <taxon>Enterobacterales</taxon>
        <taxon>Erwiniaceae</taxon>
        <taxon>Pantoea</taxon>
    </lineage>
</organism>
<proteinExistence type="predicted"/>
<feature type="region of interest" description="Disordered" evidence="1">
    <location>
        <begin position="305"/>
        <end position="334"/>
    </location>
</feature>
<keyword evidence="3" id="KW-1185">Reference proteome</keyword>
<dbReference type="InterPro" id="IPR005335">
    <property type="entry name" value="Terminase_ssu"/>
</dbReference>
<protein>
    <submittedName>
        <fullName evidence="2">Terminase small subunit</fullName>
    </submittedName>
</protein>
<dbReference type="EMBL" id="JBGFSN010000004">
    <property type="protein sequence ID" value="MFH8134204.1"/>
    <property type="molecule type" value="Genomic_DNA"/>
</dbReference>
<accession>A0ABW7PWR0</accession>
<evidence type="ECO:0000256" key="1">
    <source>
        <dbReference type="SAM" id="MobiDB-lite"/>
    </source>
</evidence>
<dbReference type="Gene3D" id="1.10.10.1400">
    <property type="entry name" value="Terminase, small subunit, N-terminal DNA-binding domain, HTH motif"/>
    <property type="match status" value="1"/>
</dbReference>
<gene>
    <name evidence="2" type="ORF">ABU178_08455</name>
</gene>
<feature type="compositionally biased region" description="Basic and acidic residues" evidence="1">
    <location>
        <begin position="66"/>
        <end position="76"/>
    </location>
</feature>